<sequence>MRGVWTSAFIDGVIQHNPLDRIKNVKSDDEDRDYADPFTDDELERIRSVKTVRQQDINMVMFACWCGLSLSELIALSWDDVDLDNGVIWVRRAYVEGEYKVPKELSRRRRVDLLEPAKRWLKRQKAATFLSPPAIIRVRQRNNVTIKEDTVRLVFRNGQSNQPWQPSSLRRWFAGHLKRANVRYRGPNQCRHTFASRMVSNYVALEWIAQQLGHADTTMVKKHYARWIPEITPNLASKISAQLGFIEDSDGQKNDDFAPNLSQKRKTP</sequence>
<evidence type="ECO:0000313" key="4">
    <source>
        <dbReference type="EMBL" id="PPK52216.1"/>
    </source>
</evidence>
<reference evidence="4 7" key="1">
    <citation type="submission" date="2018-02" db="EMBL/GenBank/DDBJ databases">
        <title>Deep subsurface shale carbon reservoir microbial communities from Ohio and West Virginia, USA.</title>
        <authorList>
            <person name="Wrighton K."/>
        </authorList>
    </citation>
    <scope>NUCLEOTIDE SEQUENCE [LARGE SCALE GENOMIC DNA]</scope>
    <source>
        <strain evidence="4 7">UTICA-S1B6</strain>
    </source>
</reference>
<comment type="caution">
    <text evidence="5">The sequence shown here is derived from an EMBL/GenBank/DDBJ whole genome shotgun (WGS) entry which is preliminary data.</text>
</comment>
<dbReference type="GO" id="GO:0015074">
    <property type="term" value="P:DNA integration"/>
    <property type="evidence" value="ECO:0007669"/>
    <property type="project" value="UniProtKB-KW"/>
</dbReference>
<evidence type="ECO:0000256" key="1">
    <source>
        <dbReference type="ARBA" id="ARBA00022908"/>
    </source>
</evidence>
<proteinExistence type="predicted"/>
<evidence type="ECO:0000313" key="7">
    <source>
        <dbReference type="Proteomes" id="UP000239648"/>
    </source>
</evidence>
<dbReference type="InterPro" id="IPR011010">
    <property type="entry name" value="DNA_brk_join_enz"/>
</dbReference>
<keyword evidence="2" id="KW-0233">DNA recombination</keyword>
<evidence type="ECO:0000259" key="3">
    <source>
        <dbReference type="PROSITE" id="PS51898"/>
    </source>
</evidence>
<dbReference type="AlphaFoldDB" id="A0A2S6G7Q8"/>
<keyword evidence="1" id="KW-0229">DNA integration</keyword>
<evidence type="ECO:0000313" key="5">
    <source>
        <dbReference type="EMBL" id="PPK55095.1"/>
    </source>
</evidence>
<dbReference type="Proteomes" id="UP000239648">
    <property type="component" value="Unassembled WGS sequence"/>
</dbReference>
<dbReference type="SUPFAM" id="SSF56349">
    <property type="entry name" value="DNA breaking-rejoining enzymes"/>
    <property type="match status" value="1"/>
</dbReference>
<dbReference type="CDD" id="cd01189">
    <property type="entry name" value="INT_ICEBs1_C_like"/>
    <property type="match status" value="1"/>
</dbReference>
<dbReference type="InterPro" id="IPR013762">
    <property type="entry name" value="Integrase-like_cat_sf"/>
</dbReference>
<evidence type="ECO:0000256" key="2">
    <source>
        <dbReference type="ARBA" id="ARBA00023172"/>
    </source>
</evidence>
<dbReference type="RefSeq" id="WP_258075572.1">
    <property type="nucleotide sequence ID" value="NZ_PTIT01000007.1"/>
</dbReference>
<dbReference type="InterPro" id="IPR050090">
    <property type="entry name" value="Tyrosine_recombinase_XerCD"/>
</dbReference>
<organism evidence="5 6">
    <name type="scientific">Marinobacter persicus</name>
    <dbReference type="NCBI Taxonomy" id="930118"/>
    <lineage>
        <taxon>Bacteria</taxon>
        <taxon>Pseudomonadati</taxon>
        <taxon>Pseudomonadota</taxon>
        <taxon>Gammaproteobacteria</taxon>
        <taxon>Pseudomonadales</taxon>
        <taxon>Marinobacteraceae</taxon>
        <taxon>Marinobacter</taxon>
    </lineage>
</organism>
<dbReference type="Pfam" id="PF00589">
    <property type="entry name" value="Phage_integrase"/>
    <property type="match status" value="1"/>
</dbReference>
<evidence type="ECO:0000313" key="6">
    <source>
        <dbReference type="Proteomes" id="UP000239446"/>
    </source>
</evidence>
<protein>
    <submittedName>
        <fullName evidence="5">Phage integrase family protein</fullName>
    </submittedName>
</protein>
<dbReference type="Gene3D" id="1.10.443.10">
    <property type="entry name" value="Intergrase catalytic core"/>
    <property type="match status" value="1"/>
</dbReference>
<name>A0A2S6G7Q8_9GAMM</name>
<reference evidence="5 6" key="2">
    <citation type="submission" date="2018-02" db="EMBL/GenBank/DDBJ databases">
        <title>Subsurface microbial communities from deep shales in Ohio and West Virginia, USA.</title>
        <authorList>
            <person name="Wrighton K."/>
        </authorList>
    </citation>
    <scope>NUCLEOTIDE SEQUENCE [LARGE SCALE GENOMIC DNA]</scope>
    <source>
        <strain evidence="5 6">UTICA-S1B9</strain>
    </source>
</reference>
<dbReference type="PANTHER" id="PTHR30349:SF36">
    <property type="entry name" value="PROPHAGE INTEGRASE INTR-RELATED"/>
    <property type="match status" value="1"/>
</dbReference>
<dbReference type="PANTHER" id="PTHR30349">
    <property type="entry name" value="PHAGE INTEGRASE-RELATED"/>
    <property type="match status" value="1"/>
</dbReference>
<feature type="domain" description="Tyr recombinase" evidence="3">
    <location>
        <begin position="33"/>
        <end position="237"/>
    </location>
</feature>
<accession>A0A2S6G7Q8</accession>
<gene>
    <name evidence="5" type="ORF">B0H24_10071</name>
    <name evidence="4" type="ORF">BY455_107145</name>
</gene>
<dbReference type="EMBL" id="PTIT01000007">
    <property type="protein sequence ID" value="PPK52216.1"/>
    <property type="molecule type" value="Genomic_DNA"/>
</dbReference>
<keyword evidence="7" id="KW-1185">Reference proteome</keyword>
<dbReference type="EMBL" id="PTIU01000007">
    <property type="protein sequence ID" value="PPK55095.1"/>
    <property type="molecule type" value="Genomic_DNA"/>
</dbReference>
<dbReference type="GO" id="GO:0006310">
    <property type="term" value="P:DNA recombination"/>
    <property type="evidence" value="ECO:0007669"/>
    <property type="project" value="UniProtKB-KW"/>
</dbReference>
<dbReference type="PROSITE" id="PS51898">
    <property type="entry name" value="TYR_RECOMBINASE"/>
    <property type="match status" value="1"/>
</dbReference>
<dbReference type="Proteomes" id="UP000239446">
    <property type="component" value="Unassembled WGS sequence"/>
</dbReference>
<dbReference type="GO" id="GO:0003677">
    <property type="term" value="F:DNA binding"/>
    <property type="evidence" value="ECO:0007669"/>
    <property type="project" value="InterPro"/>
</dbReference>
<dbReference type="InterPro" id="IPR002104">
    <property type="entry name" value="Integrase_catalytic"/>
</dbReference>